<evidence type="ECO:0000259" key="3">
    <source>
        <dbReference type="Pfam" id="PF02525"/>
    </source>
</evidence>
<accession>A0ABX9NYG8</accession>
<dbReference type="SUPFAM" id="SSF52218">
    <property type="entry name" value="Flavoproteins"/>
    <property type="match status" value="1"/>
</dbReference>
<dbReference type="InterPro" id="IPR003680">
    <property type="entry name" value="Flavodoxin_fold"/>
</dbReference>
<comment type="similarity">
    <text evidence="1">Belongs to the NAD(P)H dehydrogenase (quinone) family.</text>
</comment>
<dbReference type="PANTHER" id="PTHR10204">
    <property type="entry name" value="NAD P H OXIDOREDUCTASE-RELATED"/>
    <property type="match status" value="1"/>
</dbReference>
<name>A0ABX9NYG8_9GAMM</name>
<evidence type="ECO:0000313" key="4">
    <source>
        <dbReference type="EMBL" id="RJT10120.1"/>
    </source>
</evidence>
<sequence>MKSENMYIVWAHPRADSLTAQMVQEIQKQATHHGINVSVLDLYRSGFNPVLGVEDEPDWSNPDKRYPAEVHRLFGELKGKDTIMIVFPLWWYSFPAMIKGYLERVWNFGLAYGGQKFPAKRVCWLALVGGSEARFEKYGWKKNMTEYLQGAGSYLGIEESHVDFLFNTIGVEEDITDRESHYQGLFKQAREKVDALVR</sequence>
<dbReference type="Pfam" id="PF02525">
    <property type="entry name" value="Flavodoxin_2"/>
    <property type="match status" value="1"/>
</dbReference>
<dbReference type="Proteomes" id="UP000284119">
    <property type="component" value="Unassembled WGS sequence"/>
</dbReference>
<comment type="caution">
    <text evidence="4">The sequence shown here is derived from an EMBL/GenBank/DDBJ whole genome shotgun (WGS) entry which is preliminary data.</text>
</comment>
<reference evidence="4 5" key="1">
    <citation type="submission" date="2018-09" db="EMBL/GenBank/DDBJ databases">
        <authorList>
            <person name="Le Fleche-Mateos A."/>
        </authorList>
    </citation>
    <scope>NUCLEOTIDE SEQUENCE [LARGE SCALE GENOMIC DNA]</scope>
    <source>
        <strain evidence="4 5">DSM 30078</strain>
    </source>
</reference>
<evidence type="ECO:0000313" key="5">
    <source>
        <dbReference type="Proteomes" id="UP000284119"/>
    </source>
</evidence>
<feature type="domain" description="Flavodoxin-like fold" evidence="3">
    <location>
        <begin position="5"/>
        <end position="179"/>
    </location>
</feature>
<protein>
    <submittedName>
        <fullName evidence="4">NAD(P)H oxidoreductase</fullName>
    </submittedName>
</protein>
<dbReference type="EMBL" id="RAHG01000013">
    <property type="protein sequence ID" value="RJT10120.1"/>
    <property type="molecule type" value="Genomic_DNA"/>
</dbReference>
<dbReference type="InterPro" id="IPR029039">
    <property type="entry name" value="Flavoprotein-like_sf"/>
</dbReference>
<evidence type="ECO:0000256" key="1">
    <source>
        <dbReference type="ARBA" id="ARBA00006252"/>
    </source>
</evidence>
<dbReference type="NCBIfam" id="NF007280">
    <property type="entry name" value="PRK09739.1"/>
    <property type="match status" value="1"/>
</dbReference>
<organism evidence="4 5">
    <name type="scientific">Rahnella inusitata</name>
    <dbReference type="NCBI Taxonomy" id="58169"/>
    <lineage>
        <taxon>Bacteria</taxon>
        <taxon>Pseudomonadati</taxon>
        <taxon>Pseudomonadota</taxon>
        <taxon>Gammaproteobacteria</taxon>
        <taxon>Enterobacterales</taxon>
        <taxon>Yersiniaceae</taxon>
        <taxon>Rahnella</taxon>
    </lineage>
</organism>
<keyword evidence="5" id="KW-1185">Reference proteome</keyword>
<evidence type="ECO:0000256" key="2">
    <source>
        <dbReference type="ARBA" id="ARBA00023002"/>
    </source>
</evidence>
<dbReference type="PANTHER" id="PTHR10204:SF34">
    <property type="entry name" value="NAD(P)H DEHYDROGENASE [QUINONE] 1 ISOFORM 1"/>
    <property type="match status" value="1"/>
</dbReference>
<keyword evidence="2" id="KW-0560">Oxidoreductase</keyword>
<dbReference type="RefSeq" id="WP_112165816.1">
    <property type="nucleotide sequence ID" value="NZ_JBFUVH010000001.1"/>
</dbReference>
<dbReference type="InterPro" id="IPR051545">
    <property type="entry name" value="NAD(P)H_dehydrogenase_qn"/>
</dbReference>
<dbReference type="Gene3D" id="3.40.50.360">
    <property type="match status" value="1"/>
</dbReference>
<gene>
    <name evidence="4" type="ORF">D5396_20175</name>
</gene>
<proteinExistence type="inferred from homology"/>